<dbReference type="AlphaFoldDB" id="A0AAD2A375"/>
<evidence type="ECO:0000256" key="9">
    <source>
        <dbReference type="ARBA" id="ARBA00023136"/>
    </source>
</evidence>
<evidence type="ECO:0000256" key="11">
    <source>
        <dbReference type="SAM" id="MobiDB-lite"/>
    </source>
</evidence>
<dbReference type="PROSITE" id="PS00086">
    <property type="entry name" value="CYTOCHROME_P450"/>
    <property type="match status" value="1"/>
</dbReference>
<dbReference type="SUPFAM" id="SSF48264">
    <property type="entry name" value="Cytochrome P450"/>
    <property type="match status" value="1"/>
</dbReference>
<keyword evidence="7" id="KW-0560">Oxidoreductase</keyword>
<feature type="signal peptide" evidence="12">
    <location>
        <begin position="1"/>
        <end position="19"/>
    </location>
</feature>
<feature type="domain" description="Protein kinase" evidence="13">
    <location>
        <begin position="509"/>
        <end position="850"/>
    </location>
</feature>
<dbReference type="PANTHER" id="PTHR24286">
    <property type="entry name" value="CYTOCHROME P450 26"/>
    <property type="match status" value="1"/>
</dbReference>
<name>A0AAD2A375_9LAMI</name>
<keyword evidence="5 10" id="KW-0479">Metal-binding</keyword>
<evidence type="ECO:0000256" key="3">
    <source>
        <dbReference type="ARBA" id="ARBA00010617"/>
    </source>
</evidence>
<feature type="binding site" description="axial binding residue" evidence="10">
    <location>
        <position position="421"/>
    </location>
    <ligand>
        <name>heme</name>
        <dbReference type="ChEBI" id="CHEBI:30413"/>
    </ligand>
    <ligandPart>
        <name>Fe</name>
        <dbReference type="ChEBI" id="CHEBI:18248"/>
    </ligandPart>
</feature>
<keyword evidence="9" id="KW-0472">Membrane</keyword>
<reference evidence="14" key="1">
    <citation type="submission" date="2023-05" db="EMBL/GenBank/DDBJ databases">
        <authorList>
            <person name="Huff M."/>
        </authorList>
    </citation>
    <scope>NUCLEOTIDE SEQUENCE</scope>
</reference>
<dbReference type="InterPro" id="IPR001128">
    <property type="entry name" value="Cyt_P450"/>
</dbReference>
<dbReference type="Gene3D" id="3.30.200.20">
    <property type="entry name" value="Phosphorylase Kinase, domain 1"/>
    <property type="match status" value="1"/>
</dbReference>
<evidence type="ECO:0000313" key="14">
    <source>
        <dbReference type="EMBL" id="CAI9778140.1"/>
    </source>
</evidence>
<feature type="chain" id="PRO_5042247053" description="Protein kinase domain-containing protein" evidence="12">
    <location>
        <begin position="20"/>
        <end position="873"/>
    </location>
</feature>
<dbReference type="Pfam" id="PF00067">
    <property type="entry name" value="p450"/>
    <property type="match status" value="1"/>
</dbReference>
<feature type="region of interest" description="Disordered" evidence="11">
    <location>
        <begin position="464"/>
        <end position="483"/>
    </location>
</feature>
<evidence type="ECO:0000313" key="15">
    <source>
        <dbReference type="Proteomes" id="UP000834106"/>
    </source>
</evidence>
<dbReference type="SUPFAM" id="SSF56112">
    <property type="entry name" value="Protein kinase-like (PK-like)"/>
    <property type="match status" value="1"/>
</dbReference>
<evidence type="ECO:0000256" key="12">
    <source>
        <dbReference type="SAM" id="SignalP"/>
    </source>
</evidence>
<dbReference type="PROSITE" id="PS50011">
    <property type="entry name" value="PROTEIN_KINASE_DOM"/>
    <property type="match status" value="1"/>
</dbReference>
<evidence type="ECO:0000256" key="1">
    <source>
        <dbReference type="ARBA" id="ARBA00001971"/>
    </source>
</evidence>
<evidence type="ECO:0000256" key="5">
    <source>
        <dbReference type="ARBA" id="ARBA00022723"/>
    </source>
</evidence>
<dbReference type="PANTHER" id="PTHR24286:SF53">
    <property type="entry name" value="BETA-AMYRIN 28-OXIDASE-LIKE"/>
    <property type="match status" value="1"/>
</dbReference>
<keyword evidence="6" id="KW-1133">Transmembrane helix</keyword>
<dbReference type="Pfam" id="PF07714">
    <property type="entry name" value="PK_Tyr_Ser-Thr"/>
    <property type="match status" value="1"/>
</dbReference>
<evidence type="ECO:0000259" key="13">
    <source>
        <dbReference type="PROSITE" id="PS50011"/>
    </source>
</evidence>
<dbReference type="GO" id="GO:0016712">
    <property type="term" value="F:oxidoreductase activity, acting on paired donors, with incorporation or reduction of molecular oxygen, reduced flavin or flavoprotein as one donor, and incorporation of one atom of oxygen"/>
    <property type="evidence" value="ECO:0007669"/>
    <property type="project" value="UniProtKB-ARBA"/>
</dbReference>
<organism evidence="14 15">
    <name type="scientific">Fraxinus pennsylvanica</name>
    <dbReference type="NCBI Taxonomy" id="56036"/>
    <lineage>
        <taxon>Eukaryota</taxon>
        <taxon>Viridiplantae</taxon>
        <taxon>Streptophyta</taxon>
        <taxon>Embryophyta</taxon>
        <taxon>Tracheophyta</taxon>
        <taxon>Spermatophyta</taxon>
        <taxon>Magnoliopsida</taxon>
        <taxon>eudicotyledons</taxon>
        <taxon>Gunneridae</taxon>
        <taxon>Pentapetalae</taxon>
        <taxon>asterids</taxon>
        <taxon>lamiids</taxon>
        <taxon>Lamiales</taxon>
        <taxon>Oleaceae</taxon>
        <taxon>Oleeae</taxon>
        <taxon>Fraxinus</taxon>
    </lineage>
</organism>
<dbReference type="InterPro" id="IPR000719">
    <property type="entry name" value="Prot_kinase_dom"/>
</dbReference>
<dbReference type="GO" id="GO:0020037">
    <property type="term" value="F:heme binding"/>
    <property type="evidence" value="ECO:0007669"/>
    <property type="project" value="InterPro"/>
</dbReference>
<evidence type="ECO:0000256" key="7">
    <source>
        <dbReference type="ARBA" id="ARBA00023002"/>
    </source>
</evidence>
<comment type="cofactor">
    <cofactor evidence="1 10">
        <name>heme</name>
        <dbReference type="ChEBI" id="CHEBI:30413"/>
    </cofactor>
</comment>
<dbReference type="Gene3D" id="1.10.630.10">
    <property type="entry name" value="Cytochrome P450"/>
    <property type="match status" value="1"/>
</dbReference>
<dbReference type="InterPro" id="IPR036396">
    <property type="entry name" value="Cyt_P450_sf"/>
</dbReference>
<evidence type="ECO:0000256" key="4">
    <source>
        <dbReference type="ARBA" id="ARBA00022692"/>
    </source>
</evidence>
<evidence type="ECO:0000256" key="2">
    <source>
        <dbReference type="ARBA" id="ARBA00004167"/>
    </source>
</evidence>
<comment type="subcellular location">
    <subcellularLocation>
        <location evidence="2">Membrane</location>
        <topology evidence="2">Single-pass membrane protein</topology>
    </subcellularLocation>
</comment>
<comment type="similarity">
    <text evidence="3">Belongs to the cytochrome P450 family.</text>
</comment>
<dbReference type="FunFam" id="1.10.630.10:FF:000022">
    <property type="entry name" value="Taxadiene 5-alpha hydroxylase"/>
    <property type="match status" value="1"/>
</dbReference>
<dbReference type="GO" id="GO:0016020">
    <property type="term" value="C:membrane"/>
    <property type="evidence" value="ECO:0007669"/>
    <property type="project" value="UniProtKB-SubCell"/>
</dbReference>
<dbReference type="InterPro" id="IPR001245">
    <property type="entry name" value="Ser-Thr/Tyr_kinase_cat_dom"/>
</dbReference>
<dbReference type="EMBL" id="OU503050">
    <property type="protein sequence ID" value="CAI9778140.1"/>
    <property type="molecule type" value="Genomic_DNA"/>
</dbReference>
<dbReference type="GO" id="GO:0005524">
    <property type="term" value="F:ATP binding"/>
    <property type="evidence" value="ECO:0007669"/>
    <property type="project" value="InterPro"/>
</dbReference>
<protein>
    <recommendedName>
        <fullName evidence="13">Protein kinase domain-containing protein</fullName>
    </recommendedName>
</protein>
<keyword evidence="8 10" id="KW-0408">Iron</keyword>
<sequence>MDAFLAYVLPLVLLPLSLYLVFHKRGSEDSKVPPGSKGWPMLGENMEFALLGPQKFVKDRMERYSQEVFRTSLLGEKMAIFCGSQGNKFLFTNENKLLTSWWPQSMKKALLFPEFVESNLKEVSALKRSFHHDILKPEALKKYIPVMDALAREHLDADWTANGVVKVFPLSKTYTFALACKLFLSITDPEHIKRLADPFTLVTNGMFSVPIDLPGTAYNRAIKGGKMVRDELMKIIKKRRKEIIANNETEGRDLLSCMLLVKDEDDKFLSEMEISNNIIGLLVASFETTSSAVTAVMNYLAELPHIYNGVFKEQMEIAKSKGPDELLTWEDIEKMKYSWNVARESLRLTPPAQGAFRETTTDFTYAGFTIPKGWKTFWTVHTTHKNPKFFPNPEKFDPSRFEGSGPAPYTFVPFGGGPRMCPGKEYARLEVLVFMHNVVRRFKLEKAIPNEKIIFYASPTPEHGLPRHSSKEPPPNSAPNGGLEGENFRSGCCDSASIIAIAQKCFTVYREMDSLMRREFKSRKKETETHFLKNGGALLEELIATFSARYKIPIRNFNAEEIIKATKGFAESLNISNFDGSMYTGFLDNRPILVKKFQGNDSSIVHRIIRDVAINSQMSHHKNVLMLIGCCLEFEYPALIYKFCRTQLLSDLLFASDRALPWKHRLKIANDIANVVVYLHTAFSTPIIFRDLKPRKIIIDEHGVAKLFSFSLSISLPPGEMQVKDIVCGSVGHLDPVYASSGVVTQKTDVFSFGVLLLELLTGRRTLSMDDEVFSPLVHGVIKHIGKDELDQIVDPKILEECRGVEEIQQILAFLYLALRCVDPEEEDRPFMIDVAKELRKIERNPHQLSPQKTMENTIQVYSSRKYSWLQQN</sequence>
<evidence type="ECO:0000256" key="6">
    <source>
        <dbReference type="ARBA" id="ARBA00022989"/>
    </source>
</evidence>
<dbReference type="Proteomes" id="UP000834106">
    <property type="component" value="Chromosome 15"/>
</dbReference>
<evidence type="ECO:0000256" key="8">
    <source>
        <dbReference type="ARBA" id="ARBA00023004"/>
    </source>
</evidence>
<keyword evidence="10" id="KW-0349">Heme</keyword>
<dbReference type="GO" id="GO:0004672">
    <property type="term" value="F:protein kinase activity"/>
    <property type="evidence" value="ECO:0007669"/>
    <property type="project" value="InterPro"/>
</dbReference>
<proteinExistence type="inferred from homology"/>
<dbReference type="PRINTS" id="PR00385">
    <property type="entry name" value="P450"/>
</dbReference>
<keyword evidence="4" id="KW-0812">Transmembrane</keyword>
<keyword evidence="15" id="KW-1185">Reference proteome</keyword>
<dbReference type="Gene3D" id="1.10.510.10">
    <property type="entry name" value="Transferase(Phosphotransferase) domain 1"/>
    <property type="match status" value="1"/>
</dbReference>
<keyword evidence="12" id="KW-0732">Signal</keyword>
<dbReference type="CDD" id="cd11043">
    <property type="entry name" value="CYP90-like"/>
    <property type="match status" value="1"/>
</dbReference>
<dbReference type="GO" id="GO:0005506">
    <property type="term" value="F:iron ion binding"/>
    <property type="evidence" value="ECO:0007669"/>
    <property type="project" value="InterPro"/>
</dbReference>
<dbReference type="InterPro" id="IPR002401">
    <property type="entry name" value="Cyt_P450_E_grp-I"/>
</dbReference>
<dbReference type="PRINTS" id="PR00463">
    <property type="entry name" value="EP450I"/>
</dbReference>
<accession>A0AAD2A375</accession>
<dbReference type="InterPro" id="IPR011009">
    <property type="entry name" value="Kinase-like_dom_sf"/>
</dbReference>
<dbReference type="InterPro" id="IPR017972">
    <property type="entry name" value="Cyt_P450_CS"/>
</dbReference>
<dbReference type="GO" id="GO:0016125">
    <property type="term" value="P:sterol metabolic process"/>
    <property type="evidence" value="ECO:0007669"/>
    <property type="project" value="TreeGrafter"/>
</dbReference>
<gene>
    <name evidence="14" type="ORF">FPE_LOCUS25570</name>
</gene>
<evidence type="ECO:0000256" key="10">
    <source>
        <dbReference type="PIRSR" id="PIRSR602401-1"/>
    </source>
</evidence>